<gene>
    <name evidence="9" type="ORF">FPL22_09275</name>
</gene>
<dbReference type="Pfam" id="PF00528">
    <property type="entry name" value="BPD_transp_1"/>
    <property type="match status" value="1"/>
</dbReference>
<keyword evidence="2 7" id="KW-0813">Transport</keyword>
<dbReference type="Gene3D" id="1.10.3720.10">
    <property type="entry name" value="MetI-like"/>
    <property type="match status" value="1"/>
</dbReference>
<comment type="similarity">
    <text evidence="7">Belongs to the binding-protein-dependent transport system permease family.</text>
</comment>
<feature type="transmembrane region" description="Helical" evidence="7">
    <location>
        <begin position="80"/>
        <end position="102"/>
    </location>
</feature>
<dbReference type="RefSeq" id="WP_144229999.1">
    <property type="nucleotide sequence ID" value="NZ_CBCRVV010000031.1"/>
</dbReference>
<comment type="caution">
    <text evidence="9">The sequence shown here is derived from an EMBL/GenBank/DDBJ whole genome shotgun (WGS) entry which is preliminary data.</text>
</comment>
<evidence type="ECO:0000256" key="5">
    <source>
        <dbReference type="ARBA" id="ARBA00022989"/>
    </source>
</evidence>
<accession>A0A556QS43</accession>
<feature type="transmembrane region" description="Helical" evidence="7">
    <location>
        <begin position="218"/>
        <end position="237"/>
    </location>
</feature>
<organism evidence="9 10">
    <name type="scientific">Rariglobus hedericola</name>
    <dbReference type="NCBI Taxonomy" id="2597822"/>
    <lineage>
        <taxon>Bacteria</taxon>
        <taxon>Pseudomonadati</taxon>
        <taxon>Verrucomicrobiota</taxon>
        <taxon>Opitutia</taxon>
        <taxon>Opitutales</taxon>
        <taxon>Opitutaceae</taxon>
        <taxon>Rariglobus</taxon>
    </lineage>
</organism>
<reference evidence="9 10" key="1">
    <citation type="submission" date="2019-07" db="EMBL/GenBank/DDBJ databases">
        <title>Description of 53C-WASEF.</title>
        <authorList>
            <person name="Pitt A."/>
            <person name="Hahn M.W."/>
        </authorList>
    </citation>
    <scope>NUCLEOTIDE SEQUENCE [LARGE SCALE GENOMIC DNA]</scope>
    <source>
        <strain evidence="9 10">53C-WASEF</strain>
    </source>
</reference>
<keyword evidence="10" id="KW-1185">Reference proteome</keyword>
<evidence type="ECO:0000256" key="4">
    <source>
        <dbReference type="ARBA" id="ARBA00022692"/>
    </source>
</evidence>
<keyword evidence="6 7" id="KW-0472">Membrane</keyword>
<dbReference type="SUPFAM" id="SSF161098">
    <property type="entry name" value="MetI-like"/>
    <property type="match status" value="1"/>
</dbReference>
<comment type="subcellular location">
    <subcellularLocation>
        <location evidence="1 7">Cell membrane</location>
        <topology evidence="1 7">Multi-pass membrane protein</topology>
    </subcellularLocation>
</comment>
<name>A0A556QS43_9BACT</name>
<proteinExistence type="inferred from homology"/>
<dbReference type="PROSITE" id="PS50928">
    <property type="entry name" value="ABC_TM1"/>
    <property type="match status" value="1"/>
</dbReference>
<dbReference type="AlphaFoldDB" id="A0A556QS43"/>
<dbReference type="InterPro" id="IPR035906">
    <property type="entry name" value="MetI-like_sf"/>
</dbReference>
<evidence type="ECO:0000256" key="1">
    <source>
        <dbReference type="ARBA" id="ARBA00004651"/>
    </source>
</evidence>
<dbReference type="GO" id="GO:0055085">
    <property type="term" value="P:transmembrane transport"/>
    <property type="evidence" value="ECO:0007669"/>
    <property type="project" value="InterPro"/>
</dbReference>
<protein>
    <submittedName>
        <fullName evidence="9">Sugar ABC transporter permease</fullName>
    </submittedName>
</protein>
<keyword evidence="5 7" id="KW-1133">Transmembrane helix</keyword>
<evidence type="ECO:0000313" key="9">
    <source>
        <dbReference type="EMBL" id="TSJ79458.1"/>
    </source>
</evidence>
<keyword evidence="4 7" id="KW-0812">Transmembrane</keyword>
<feature type="transmembrane region" description="Helical" evidence="7">
    <location>
        <begin position="20"/>
        <end position="39"/>
    </location>
</feature>
<sequence>MNTPDQPRRRFRSEPAWVPWLFLSPFIITITVFLAWPLLQSVLLSMQQTYGPKTSRWVGIDNFTFLLTDPLFWKALRNTLIFSCGSVFLQLPLSLGLALLLNRPGLKGRAFFRLIFFAPSLVGLVFVGLMFALMFEKRTGIINVTLHALFASFNPEFPWLQEYVMPALILAALWLYVGFNMIYFLAALQNVPAELLEAAALDGAGPWDRFRHVVVPEIMPVVSFVVLLSLLGSFQLFELPFILLNGPGPDNRGLTIVMYLYQTGFVTGDLGYASAIGWMLALMLGTFALGQRLWMKKEEAK</sequence>
<keyword evidence="3" id="KW-1003">Cell membrane</keyword>
<feature type="transmembrane region" description="Helical" evidence="7">
    <location>
        <begin position="163"/>
        <end position="186"/>
    </location>
</feature>
<dbReference type="InterPro" id="IPR000515">
    <property type="entry name" value="MetI-like"/>
</dbReference>
<evidence type="ECO:0000256" key="2">
    <source>
        <dbReference type="ARBA" id="ARBA00022448"/>
    </source>
</evidence>
<evidence type="ECO:0000256" key="3">
    <source>
        <dbReference type="ARBA" id="ARBA00022475"/>
    </source>
</evidence>
<dbReference type="Proteomes" id="UP000315648">
    <property type="component" value="Unassembled WGS sequence"/>
</dbReference>
<dbReference type="OrthoDB" id="9773727at2"/>
<evidence type="ECO:0000259" key="8">
    <source>
        <dbReference type="PROSITE" id="PS50928"/>
    </source>
</evidence>
<feature type="transmembrane region" description="Helical" evidence="7">
    <location>
        <begin position="114"/>
        <end position="135"/>
    </location>
</feature>
<dbReference type="EMBL" id="VMBG01000001">
    <property type="protein sequence ID" value="TSJ79458.1"/>
    <property type="molecule type" value="Genomic_DNA"/>
</dbReference>
<feature type="transmembrane region" description="Helical" evidence="7">
    <location>
        <begin position="270"/>
        <end position="289"/>
    </location>
</feature>
<dbReference type="GO" id="GO:0005886">
    <property type="term" value="C:plasma membrane"/>
    <property type="evidence" value="ECO:0007669"/>
    <property type="project" value="UniProtKB-SubCell"/>
</dbReference>
<feature type="domain" description="ABC transmembrane type-1" evidence="8">
    <location>
        <begin position="76"/>
        <end position="291"/>
    </location>
</feature>
<dbReference type="CDD" id="cd06261">
    <property type="entry name" value="TM_PBP2"/>
    <property type="match status" value="1"/>
</dbReference>
<evidence type="ECO:0000256" key="7">
    <source>
        <dbReference type="RuleBase" id="RU363032"/>
    </source>
</evidence>
<evidence type="ECO:0000313" key="10">
    <source>
        <dbReference type="Proteomes" id="UP000315648"/>
    </source>
</evidence>
<dbReference type="PANTHER" id="PTHR43227:SF11">
    <property type="entry name" value="BLL4140 PROTEIN"/>
    <property type="match status" value="1"/>
</dbReference>
<evidence type="ECO:0000256" key="6">
    <source>
        <dbReference type="ARBA" id="ARBA00023136"/>
    </source>
</evidence>
<dbReference type="PANTHER" id="PTHR43227">
    <property type="entry name" value="BLL4140 PROTEIN"/>
    <property type="match status" value="1"/>
</dbReference>
<dbReference type="InterPro" id="IPR050809">
    <property type="entry name" value="UgpAE/MalFG_permease"/>
</dbReference>